<proteinExistence type="predicted"/>
<accession>A0A2N9AR13</accession>
<reference evidence="2" key="1">
    <citation type="submission" date="2017-10" db="EMBL/GenBank/DDBJ databases">
        <authorList>
            <person name="Regsiter A."/>
            <person name="William W."/>
        </authorList>
    </citation>
    <scope>NUCLEOTIDE SEQUENCE [LARGE SCALE GENOMIC DNA]</scope>
</reference>
<dbReference type="Proteomes" id="UP000233769">
    <property type="component" value="Chromosome tk0001"/>
</dbReference>
<evidence type="ECO:0000313" key="1">
    <source>
        <dbReference type="EMBL" id="SOR29805.1"/>
    </source>
</evidence>
<dbReference type="EMBL" id="LT962688">
    <property type="protein sequence ID" value="SOR29805.1"/>
    <property type="molecule type" value="Genomic_DNA"/>
</dbReference>
<dbReference type="AlphaFoldDB" id="A0A2N9AR13"/>
<evidence type="ECO:0000313" key="2">
    <source>
        <dbReference type="Proteomes" id="UP000233769"/>
    </source>
</evidence>
<organism evidence="1 2">
    <name type="scientific">Methylorubrum extorquens</name>
    <name type="common">Methylobacterium dichloromethanicum</name>
    <name type="synonym">Methylobacterium extorquens</name>
    <dbReference type="NCBI Taxonomy" id="408"/>
    <lineage>
        <taxon>Bacteria</taxon>
        <taxon>Pseudomonadati</taxon>
        <taxon>Pseudomonadota</taxon>
        <taxon>Alphaproteobacteria</taxon>
        <taxon>Hyphomicrobiales</taxon>
        <taxon>Methylobacteriaceae</taxon>
        <taxon>Methylorubrum</taxon>
    </lineage>
</organism>
<name>A0A2N9AR13_METEX</name>
<protein>
    <submittedName>
        <fullName evidence="1">Uncharacterized protein</fullName>
    </submittedName>
</protein>
<gene>
    <name evidence="1" type="ORF">TK0001_3203</name>
</gene>
<sequence>MAYDLIRQRYPGAPCALGTRVRLTETGEAGTIAPPRAGDDGLRVKVDGRFLPVVCDPSRVEYLRAPVIALGERRR</sequence>